<dbReference type="RefSeq" id="WP_348826799.1">
    <property type="nucleotide sequence ID" value="NZ_CP098827.1"/>
</dbReference>
<accession>A0AAU7KDY5</accession>
<keyword evidence="1" id="KW-0472">Membrane</keyword>
<reference evidence="2" key="1">
    <citation type="submission" date="2022-06" db="EMBL/GenBank/DDBJ databases">
        <title>A novel DMS-producing enzyme.</title>
        <authorList>
            <person name="Zhang Y."/>
        </authorList>
    </citation>
    <scope>NUCLEOTIDE SEQUENCE</scope>
    <source>
        <strain evidence="2">RT37</strain>
    </source>
</reference>
<dbReference type="AlphaFoldDB" id="A0AAU7KDY5"/>
<proteinExistence type="predicted"/>
<evidence type="ECO:0000256" key="1">
    <source>
        <dbReference type="SAM" id="Phobius"/>
    </source>
</evidence>
<gene>
    <name evidence="2" type="ORF">NFG58_14175</name>
</gene>
<keyword evidence="1" id="KW-1133">Transmembrane helix</keyword>
<name>A0AAU7KDY5_9GAMM</name>
<keyword evidence="1" id="KW-0812">Transmembrane</keyword>
<evidence type="ECO:0000313" key="2">
    <source>
        <dbReference type="EMBL" id="XBO69766.1"/>
    </source>
</evidence>
<feature type="transmembrane region" description="Helical" evidence="1">
    <location>
        <begin position="301"/>
        <end position="326"/>
    </location>
</feature>
<sequence>MMRKVRFDDLIALYKMLDINGRGKGPQSQRYELTLEENRQVDLLAVILSDENYEDAGVTIGKGDSEKLKVGDVIELRVSQPRPGLGILAWTVDDIFKLGVIQEPNNYFLASEGFSKNDSSPPDVIVKYRQVLDFIESLEKACAYFDKEKKELVFVDSGKVSIPIVYSSKDLNSLNFHEDFVSSFFEGDVHEDQKKEIMSSAVISLVSGAPKEERFSLILRRFSDIEDNAREGYRIFCSGFSYELVKGKVQDAKLDFTKRIHDIFSSIQNQVLSIPVATVIVATQMKSAGESESQMLINQGVLFGCWMFSIIVLTLIFNQWCSINAIKLEVTRQKRKIAEQYPTIEEMFDGAFASLLLRIHVQKFIFITLAFLVGVGLVAAHMIFNSFLPEGDKVILSDGVSVSGIWRVFKNSLFTMFSVH</sequence>
<feature type="transmembrane region" description="Helical" evidence="1">
    <location>
        <begin position="364"/>
        <end position="384"/>
    </location>
</feature>
<organism evidence="2">
    <name type="scientific">Halomonas sp. RT37</name>
    <dbReference type="NCBI Taxonomy" id="2950872"/>
    <lineage>
        <taxon>Bacteria</taxon>
        <taxon>Pseudomonadati</taxon>
        <taxon>Pseudomonadota</taxon>
        <taxon>Gammaproteobacteria</taxon>
        <taxon>Oceanospirillales</taxon>
        <taxon>Halomonadaceae</taxon>
        <taxon>Halomonas</taxon>
    </lineage>
</organism>
<dbReference type="EMBL" id="CP098827">
    <property type="protein sequence ID" value="XBO69766.1"/>
    <property type="molecule type" value="Genomic_DNA"/>
</dbReference>
<protein>
    <submittedName>
        <fullName evidence="2">Uncharacterized protein</fullName>
    </submittedName>
</protein>